<evidence type="ECO:0000313" key="9">
    <source>
        <dbReference type="Proteomes" id="UP000672032"/>
    </source>
</evidence>
<feature type="region of interest" description="Disordered" evidence="6">
    <location>
        <begin position="504"/>
        <end position="566"/>
    </location>
</feature>
<evidence type="ECO:0000256" key="7">
    <source>
        <dbReference type="SAM" id="Phobius"/>
    </source>
</evidence>
<evidence type="ECO:0000256" key="2">
    <source>
        <dbReference type="ARBA" id="ARBA00008803"/>
    </source>
</evidence>
<evidence type="ECO:0000256" key="5">
    <source>
        <dbReference type="ARBA" id="ARBA00023136"/>
    </source>
</evidence>
<feature type="compositionally biased region" description="Basic residues" evidence="6">
    <location>
        <begin position="554"/>
        <end position="566"/>
    </location>
</feature>
<organism evidence="8 9">
    <name type="scientific">Monilinia vaccinii-corymbosi</name>
    <dbReference type="NCBI Taxonomy" id="61207"/>
    <lineage>
        <taxon>Eukaryota</taxon>
        <taxon>Fungi</taxon>
        <taxon>Dikarya</taxon>
        <taxon>Ascomycota</taxon>
        <taxon>Pezizomycotina</taxon>
        <taxon>Leotiomycetes</taxon>
        <taxon>Helotiales</taxon>
        <taxon>Sclerotiniaceae</taxon>
        <taxon>Monilinia</taxon>
    </lineage>
</organism>
<keyword evidence="4 7" id="KW-1133">Transmembrane helix</keyword>
<feature type="region of interest" description="Disordered" evidence="6">
    <location>
        <begin position="24"/>
        <end position="115"/>
    </location>
</feature>
<reference evidence="8" key="1">
    <citation type="submission" date="2020-10" db="EMBL/GenBank/DDBJ databases">
        <title>Genome Sequence of Monilinia vaccinii-corymbosi Sheds Light on Mummy Berry Disease Infection of Blueberry and Mating Type.</title>
        <authorList>
            <person name="Yow A.G."/>
            <person name="Zhang Y."/>
            <person name="Bansal K."/>
            <person name="Eacker S.M."/>
            <person name="Sullivan S."/>
            <person name="Liachko I."/>
            <person name="Cubeta M.A."/>
            <person name="Rollins J.A."/>
            <person name="Ashrafi H."/>
        </authorList>
    </citation>
    <scope>NUCLEOTIDE SEQUENCE</scope>
    <source>
        <strain evidence="8">RL-1</strain>
    </source>
</reference>
<dbReference type="Pfam" id="PF05346">
    <property type="entry name" value="DUF747"/>
    <property type="match status" value="1"/>
</dbReference>
<evidence type="ECO:0000256" key="6">
    <source>
        <dbReference type="SAM" id="MobiDB-lite"/>
    </source>
</evidence>
<keyword evidence="3 7" id="KW-0812">Transmembrane</keyword>
<dbReference type="PANTHER" id="PTHR13317:SF4">
    <property type="entry name" value="TRANSMEMBRANE ANTERIOR POSTERIOR TRANSFORMATION PROTEIN 1 HOMOLOG"/>
    <property type="match status" value="1"/>
</dbReference>
<proteinExistence type="inferred from homology"/>
<comment type="subcellular location">
    <subcellularLocation>
        <location evidence="1">Membrane</location>
        <topology evidence="1">Multi-pass membrane protein</topology>
    </subcellularLocation>
</comment>
<protein>
    <submittedName>
        <fullName evidence="8">Uncharacterized protein</fullName>
    </submittedName>
</protein>
<feature type="compositionally biased region" description="Polar residues" evidence="6">
    <location>
        <begin position="522"/>
        <end position="531"/>
    </location>
</feature>
<dbReference type="AlphaFoldDB" id="A0A8A3PMM7"/>
<dbReference type="InterPro" id="IPR008010">
    <property type="entry name" value="Tatp1"/>
</dbReference>
<feature type="non-terminal residue" evidence="8">
    <location>
        <position position="1"/>
    </location>
</feature>
<keyword evidence="9" id="KW-1185">Reference proteome</keyword>
<feature type="compositionally biased region" description="Pro residues" evidence="6">
    <location>
        <begin position="368"/>
        <end position="377"/>
    </location>
</feature>
<evidence type="ECO:0000256" key="1">
    <source>
        <dbReference type="ARBA" id="ARBA00004141"/>
    </source>
</evidence>
<gene>
    <name evidence="8" type="ORF">DSL72_007299</name>
</gene>
<feature type="compositionally biased region" description="Polar residues" evidence="6">
    <location>
        <begin position="312"/>
        <end position="335"/>
    </location>
</feature>
<evidence type="ECO:0000256" key="4">
    <source>
        <dbReference type="ARBA" id="ARBA00022989"/>
    </source>
</evidence>
<sequence length="1042" mass="116242">VKPVYHVILSQTLYIPATKREKVAGASSDQTLEKEKIQGVSQQDLMAVENVIHPHEAGPRGGNQEQDARSPEQDNLKKPTVQPGSKDLKALSVADISEEIRTPSPSPSPRCSSSQVFVDEPLSRNANESPLVVVQGGSGNSESFHQSWNVTSHAEECATDGLLPSPPISKAIRHDLDDDVLEERVKNHRKSSFKVIGEEKVLKLSAAEMAELTSAPESLPIVSHNHLLTPSTSKGDTEGQGRKRSVSDVTRMDLHDRPPEMTGRHKLDTPESVKLAADNNGEYRQYPEGTQANTGIKRPIIPPPSRALSAQPLPTQWPSYSKSSATPASPKQKSFSIGRGGEPLNLKLEGLGSPIVSNGGSKSSQLPDIPPPSPIPQSMPLPPMSIPTYLQLELSATRPSPLYIYRSASTEFPYESSKVKFERLLNFLLLPPQLEQVLYFGSLSCLDAWLYTFTILPLRFFKALGILISWWGHVLAKECRFITGFVYHGASRMWQRRNERLSAESLSPTRSMSRPSRPSISATTSYQSQAARPSEAFRRSGTAETTPRVNGERRSRRGWSRRHRHIKSQPSSLSSYNKADLLQGAVIMFSSFFLMKLDASRMYHSIRAQSAIRLYVIYNLLEVFDRLAAALGQDIFECLFSDETLERDSDGRSKVLRPLGMFVLALIYNVVHSAALFTQVVTLNVAVNSYSNALITLLLSNQFVEVKGTVFKKFEKDNLFQLTCADVVERFQLWLMLMIIALRNIVEMGGLSSMASSGSEAKGQLRTSSMLPNSFTILPGWPGEVLSPFFIVIGSEMLVDWIKHAYISKFNGVKPAIYQRFLDVLAKDYYTNAFVNQNLIKRLGLPVIPLSCLFIRAAFQTYQMFLAAHLPPPLSSTATSLSVESSPATTAALEHFDTIVRKALGRSTFGLPNPDSITRWYLPSTDDVIASLTMIVVFLGAFFVLLACKLVLGMLLLKFARNRYRTMKKREHRSYETGGKRVGGWGMVEVDDDKKRWIYDDDPETLKKLREKERLAREKEKVGAVHDFSKISRYEMAAKRIW</sequence>
<evidence type="ECO:0000256" key="3">
    <source>
        <dbReference type="ARBA" id="ARBA00022692"/>
    </source>
</evidence>
<dbReference type="OrthoDB" id="5376140at2759"/>
<feature type="compositionally biased region" description="Basic and acidic residues" evidence="6">
    <location>
        <begin position="250"/>
        <end position="271"/>
    </location>
</feature>
<feature type="compositionally biased region" description="Basic and acidic residues" evidence="6">
    <location>
        <begin position="66"/>
        <end position="77"/>
    </location>
</feature>
<comment type="similarity">
    <text evidence="2">Belongs to the TAPT1 family.</text>
</comment>
<keyword evidence="5 7" id="KW-0472">Membrane</keyword>
<dbReference type="EMBL" id="CP063410">
    <property type="protein sequence ID" value="QSZ36174.1"/>
    <property type="molecule type" value="Genomic_DNA"/>
</dbReference>
<accession>A0A8A3PMM7</accession>
<feature type="compositionally biased region" description="Low complexity" evidence="6">
    <location>
        <begin position="505"/>
        <end position="521"/>
    </location>
</feature>
<evidence type="ECO:0000313" key="8">
    <source>
        <dbReference type="EMBL" id="QSZ36174.1"/>
    </source>
</evidence>
<dbReference type="Proteomes" id="UP000672032">
    <property type="component" value="Chromosome 6"/>
</dbReference>
<dbReference type="PANTHER" id="PTHR13317">
    <property type="entry name" value="TRANSMEMBRANE ANTERIOR POSTERIOR TRANSFORMATION PROTEIN 1 HOMOLOG"/>
    <property type="match status" value="1"/>
</dbReference>
<dbReference type="GO" id="GO:0005789">
    <property type="term" value="C:endoplasmic reticulum membrane"/>
    <property type="evidence" value="ECO:0007669"/>
    <property type="project" value="TreeGrafter"/>
</dbReference>
<name>A0A8A3PMM7_9HELO</name>
<feature type="region of interest" description="Disordered" evidence="6">
    <location>
        <begin position="226"/>
        <end position="377"/>
    </location>
</feature>
<feature type="transmembrane region" description="Helical" evidence="7">
    <location>
        <begin position="928"/>
        <end position="960"/>
    </location>
</feature>